<proteinExistence type="predicted"/>
<organism evidence="2 3">
    <name type="scientific">Brenthis ino</name>
    <name type="common">lesser marbled fritillary</name>
    <dbReference type="NCBI Taxonomy" id="405034"/>
    <lineage>
        <taxon>Eukaryota</taxon>
        <taxon>Metazoa</taxon>
        <taxon>Ecdysozoa</taxon>
        <taxon>Arthropoda</taxon>
        <taxon>Hexapoda</taxon>
        <taxon>Insecta</taxon>
        <taxon>Pterygota</taxon>
        <taxon>Neoptera</taxon>
        <taxon>Endopterygota</taxon>
        <taxon>Lepidoptera</taxon>
        <taxon>Glossata</taxon>
        <taxon>Ditrysia</taxon>
        <taxon>Papilionoidea</taxon>
        <taxon>Nymphalidae</taxon>
        <taxon>Heliconiinae</taxon>
        <taxon>Argynnini</taxon>
        <taxon>Brenthis</taxon>
    </lineage>
</organism>
<name>A0A8J9Y8J3_9NEOP</name>
<feature type="region of interest" description="Disordered" evidence="1">
    <location>
        <begin position="14"/>
        <end position="44"/>
    </location>
</feature>
<evidence type="ECO:0000256" key="1">
    <source>
        <dbReference type="SAM" id="MobiDB-lite"/>
    </source>
</evidence>
<evidence type="ECO:0000313" key="3">
    <source>
        <dbReference type="Proteomes" id="UP000838878"/>
    </source>
</evidence>
<dbReference type="Proteomes" id="UP000838878">
    <property type="component" value="Chromosome 2"/>
</dbReference>
<dbReference type="EMBL" id="OV170222">
    <property type="protein sequence ID" value="CAH0721364.1"/>
    <property type="molecule type" value="Genomic_DNA"/>
</dbReference>
<sequence>MDIITPDHQYSALPISAPAKARDSVVEVERQHRGGRRGRSERHGRRWDTTVLDVQHVAGRARAAAPQDAHGPAARARLLRHGRRGGGGDGGRGRRVAETALADAHRGRLTASLRPRAPAPPLLADITRVALPPRRAPTCARRAASYTTRQYNYPILEPCSFLLYDK</sequence>
<evidence type="ECO:0000313" key="2">
    <source>
        <dbReference type="EMBL" id="CAH0721364.1"/>
    </source>
</evidence>
<protein>
    <submittedName>
        <fullName evidence="2">Uncharacterized protein</fullName>
    </submittedName>
</protein>
<keyword evidence="3" id="KW-1185">Reference proteome</keyword>
<dbReference type="AlphaFoldDB" id="A0A8J9Y8J3"/>
<feature type="non-terminal residue" evidence="2">
    <location>
        <position position="166"/>
    </location>
</feature>
<feature type="compositionally biased region" description="Basic and acidic residues" evidence="1">
    <location>
        <begin position="20"/>
        <end position="32"/>
    </location>
</feature>
<accession>A0A8J9Y8J3</accession>
<reference evidence="2" key="1">
    <citation type="submission" date="2021-12" db="EMBL/GenBank/DDBJ databases">
        <authorList>
            <person name="Martin H S."/>
        </authorList>
    </citation>
    <scope>NUCLEOTIDE SEQUENCE</scope>
</reference>
<feature type="compositionally biased region" description="Basic residues" evidence="1">
    <location>
        <begin position="33"/>
        <end position="44"/>
    </location>
</feature>
<gene>
    <name evidence="2" type="ORF">BINO364_LOCUS7474</name>
</gene>